<dbReference type="Proteomes" id="UP000516380">
    <property type="component" value="Chromosome"/>
</dbReference>
<keyword evidence="3" id="KW-1185">Reference proteome</keyword>
<evidence type="ECO:0000313" key="3">
    <source>
        <dbReference type="Proteomes" id="UP000516380"/>
    </source>
</evidence>
<gene>
    <name evidence="2" type="ORF">NIIDMKKI_34330</name>
</gene>
<reference evidence="2 3" key="1">
    <citation type="submission" date="2020-07" db="EMBL/GenBank/DDBJ databases">
        <title>Mycobacterium kansasii (former subtype) with zoonotic potential isolated from diseased indoor pet cat, Japan.</title>
        <authorList>
            <person name="Fukano H."/>
            <person name="Terazono T."/>
            <person name="Hoshino Y."/>
        </authorList>
    </citation>
    <scope>NUCLEOTIDE SEQUENCE [LARGE SCALE GENOMIC DNA]</scope>
    <source>
        <strain evidence="2 3">Kuro-I</strain>
    </source>
</reference>
<feature type="compositionally biased region" description="Basic and acidic residues" evidence="1">
    <location>
        <begin position="222"/>
        <end position="231"/>
    </location>
</feature>
<organism evidence="2 3">
    <name type="scientific">Mycobacterium kansasii</name>
    <dbReference type="NCBI Taxonomy" id="1768"/>
    <lineage>
        <taxon>Bacteria</taxon>
        <taxon>Bacillati</taxon>
        <taxon>Actinomycetota</taxon>
        <taxon>Actinomycetes</taxon>
        <taxon>Mycobacteriales</taxon>
        <taxon>Mycobacteriaceae</taxon>
        <taxon>Mycobacterium</taxon>
    </lineage>
</organism>
<proteinExistence type="predicted"/>
<feature type="compositionally biased region" description="Basic and acidic residues" evidence="1">
    <location>
        <begin position="240"/>
        <end position="250"/>
    </location>
</feature>
<dbReference type="EMBL" id="AP023343">
    <property type="protein sequence ID" value="BCI88227.1"/>
    <property type="molecule type" value="Genomic_DNA"/>
</dbReference>
<protein>
    <submittedName>
        <fullName evidence="2">Uncharacterized protein</fullName>
    </submittedName>
</protein>
<evidence type="ECO:0000313" key="2">
    <source>
        <dbReference type="EMBL" id="BCI88227.1"/>
    </source>
</evidence>
<feature type="region of interest" description="Disordered" evidence="1">
    <location>
        <begin position="221"/>
        <end position="250"/>
    </location>
</feature>
<sequence length="250" mass="26628">MGVGTGVRVNPALGWDLQPRGLLDRRQDQRRALVNHVVGVHQLGVGPTDHAVLRAGPANLLGGHRGTDPGIGIGHRDGVEARPQLTDPPPVIRHRLAVGDAQRLLEQRVDVGGPVQLNPELGLTRHHNVVTGNFRQWNGFVLSGPHQPRALGLQPGPGTPGFGAGNQHHPGAPLLDVQACLADQRLRCVAADTAVAGGEAAGAEALAEQLSRVAVVRRQHVHHADRVDGRQQRSIGGLPGRRDHQVNRFD</sequence>
<evidence type="ECO:0000256" key="1">
    <source>
        <dbReference type="SAM" id="MobiDB-lite"/>
    </source>
</evidence>
<name>A0A7G1IBA0_MYCKA</name>
<dbReference type="AlphaFoldDB" id="A0A7G1IBA0"/>
<accession>A0A7G1IBA0</accession>